<dbReference type="SUPFAM" id="SSF103473">
    <property type="entry name" value="MFS general substrate transporter"/>
    <property type="match status" value="1"/>
</dbReference>
<gene>
    <name evidence="9" type="ORF">MPLDJ20_60640</name>
</gene>
<evidence type="ECO:0000256" key="7">
    <source>
        <dbReference type="SAM" id="Phobius"/>
    </source>
</evidence>
<reference evidence="9 10" key="1">
    <citation type="submission" date="2014-08" db="EMBL/GenBank/DDBJ databases">
        <authorList>
            <person name="Moulin Lionel"/>
        </authorList>
    </citation>
    <scope>NUCLEOTIDE SEQUENCE [LARGE SCALE GENOMIC DNA]</scope>
</reference>
<feature type="transmembrane region" description="Helical" evidence="7">
    <location>
        <begin position="54"/>
        <end position="76"/>
    </location>
</feature>
<comment type="similarity">
    <text evidence="2">Belongs to the major facilitator superfamily. Nitrate/nitrite porter (TC 2.A.1.8) family.</text>
</comment>
<feature type="transmembrane region" description="Helical" evidence="7">
    <location>
        <begin position="360"/>
        <end position="385"/>
    </location>
</feature>
<feature type="transmembrane region" description="Helical" evidence="7">
    <location>
        <begin position="18"/>
        <end position="42"/>
    </location>
</feature>
<evidence type="ECO:0000313" key="9">
    <source>
        <dbReference type="EMBL" id="CDX44545.1"/>
    </source>
</evidence>
<dbReference type="GO" id="GO:0042128">
    <property type="term" value="P:nitrate assimilation"/>
    <property type="evidence" value="ECO:0007669"/>
    <property type="project" value="UniProtKB-KW"/>
</dbReference>
<dbReference type="Gene3D" id="1.20.1250.20">
    <property type="entry name" value="MFS general substrate transporter like domains"/>
    <property type="match status" value="2"/>
</dbReference>
<dbReference type="GO" id="GO:0016020">
    <property type="term" value="C:membrane"/>
    <property type="evidence" value="ECO:0007669"/>
    <property type="project" value="UniProtKB-SubCell"/>
</dbReference>
<keyword evidence="6 7" id="KW-0472">Membrane</keyword>
<dbReference type="Pfam" id="PF07690">
    <property type="entry name" value="MFS_1"/>
    <property type="match status" value="1"/>
</dbReference>
<dbReference type="InterPro" id="IPR036259">
    <property type="entry name" value="MFS_trans_sf"/>
</dbReference>
<dbReference type="Proteomes" id="UP000046373">
    <property type="component" value="Unassembled WGS sequence"/>
</dbReference>
<evidence type="ECO:0000313" key="10">
    <source>
        <dbReference type="Proteomes" id="UP000046373"/>
    </source>
</evidence>
<dbReference type="AlphaFoldDB" id="A0A090FSC9"/>
<feature type="transmembrane region" description="Helical" evidence="7">
    <location>
        <begin position="225"/>
        <end position="242"/>
    </location>
</feature>
<feature type="domain" description="Major facilitator superfamily (MFS) profile" evidence="8">
    <location>
        <begin position="17"/>
        <end position="418"/>
    </location>
</feature>
<sequence length="433" mass="46292">MTANLPAAQSQDSSSRQALVMSTIAFTVCFAVWTIFSIIGVRIKQELGLNETEFGLLVGTPILTGSLVRMVLGVWTDRYGGRLVYTMTMLAAAVATFLLAFAHSYEQMLLAALGVGLAGGSFAAGVAYVSRFFPAGKQGTALGIFGVGNVGAAVTKFLAPLVLLAWGWQSVALIWAAALVVMAIVFWLTTSDDPVIRERRAGKAAPARSFWQEFAPLKNLQVWRFAFYYFFSFGAFVALSLWLPRYLIGVYGFGIATAGMIGAAYSIPASIFRAYGGVLSDRIGARTVLYWTFSVCAVATLVLSLPSADYVVRGISGPIPFHVEIGPLAFIAVASVLGFFMSLGKAAVYKHIPVYYPQSVGAVGGVVGMIGGLGGFILPIAFGALNDLTGVWSSCFMLLFLIVVSCLVWMHVTIRRMERGAEVKSTSLSYAAE</sequence>
<proteinExistence type="inferred from homology"/>
<comment type="subcellular location">
    <subcellularLocation>
        <location evidence="1">Membrane</location>
        <topology evidence="1">Multi-pass membrane protein</topology>
    </subcellularLocation>
</comment>
<dbReference type="PROSITE" id="PS50850">
    <property type="entry name" value="MFS"/>
    <property type="match status" value="1"/>
</dbReference>
<accession>A0A090FSC9</accession>
<keyword evidence="3 7" id="KW-0812">Transmembrane</keyword>
<feature type="transmembrane region" description="Helical" evidence="7">
    <location>
        <begin position="248"/>
        <end position="267"/>
    </location>
</feature>
<evidence type="ECO:0000256" key="2">
    <source>
        <dbReference type="ARBA" id="ARBA00008432"/>
    </source>
</evidence>
<dbReference type="EMBL" id="CCNB01000043">
    <property type="protein sequence ID" value="CDX44545.1"/>
    <property type="molecule type" value="Genomic_DNA"/>
</dbReference>
<feature type="transmembrane region" description="Helical" evidence="7">
    <location>
        <begin position="108"/>
        <end position="129"/>
    </location>
</feature>
<feature type="transmembrane region" description="Helical" evidence="7">
    <location>
        <begin position="141"/>
        <end position="166"/>
    </location>
</feature>
<evidence type="ECO:0000259" key="8">
    <source>
        <dbReference type="PROSITE" id="PS50850"/>
    </source>
</evidence>
<dbReference type="PANTHER" id="PTHR23515">
    <property type="entry name" value="HIGH-AFFINITY NITRATE TRANSPORTER 2.3"/>
    <property type="match status" value="1"/>
</dbReference>
<dbReference type="GO" id="GO:0015112">
    <property type="term" value="F:nitrate transmembrane transporter activity"/>
    <property type="evidence" value="ECO:0007669"/>
    <property type="project" value="InterPro"/>
</dbReference>
<evidence type="ECO:0000256" key="1">
    <source>
        <dbReference type="ARBA" id="ARBA00004141"/>
    </source>
</evidence>
<feature type="transmembrane region" description="Helical" evidence="7">
    <location>
        <begin position="391"/>
        <end position="410"/>
    </location>
</feature>
<feature type="transmembrane region" description="Helical" evidence="7">
    <location>
        <begin position="172"/>
        <end position="190"/>
    </location>
</feature>
<dbReference type="InterPro" id="IPR011701">
    <property type="entry name" value="MFS"/>
</dbReference>
<feature type="transmembrane region" description="Helical" evidence="7">
    <location>
        <begin position="288"/>
        <end position="308"/>
    </location>
</feature>
<feature type="transmembrane region" description="Helical" evidence="7">
    <location>
        <begin position="328"/>
        <end position="348"/>
    </location>
</feature>
<evidence type="ECO:0000256" key="5">
    <source>
        <dbReference type="ARBA" id="ARBA00023063"/>
    </source>
</evidence>
<evidence type="ECO:0000256" key="4">
    <source>
        <dbReference type="ARBA" id="ARBA00022989"/>
    </source>
</evidence>
<dbReference type="InterPro" id="IPR020846">
    <property type="entry name" value="MFS_dom"/>
</dbReference>
<protein>
    <submittedName>
        <fullName evidence="9">Nitrate/nitrite transporter protein</fullName>
    </submittedName>
</protein>
<keyword evidence="5" id="KW-0534">Nitrate assimilation</keyword>
<name>A0A090FSC9_MESPL</name>
<keyword evidence="4 7" id="KW-1133">Transmembrane helix</keyword>
<dbReference type="InterPro" id="IPR044772">
    <property type="entry name" value="NO3_transporter"/>
</dbReference>
<dbReference type="GeneID" id="31893144"/>
<evidence type="ECO:0000256" key="3">
    <source>
        <dbReference type="ARBA" id="ARBA00022692"/>
    </source>
</evidence>
<organism evidence="9 10">
    <name type="scientific">Mesorhizobium plurifarium</name>
    <dbReference type="NCBI Taxonomy" id="69974"/>
    <lineage>
        <taxon>Bacteria</taxon>
        <taxon>Pseudomonadati</taxon>
        <taxon>Pseudomonadota</taxon>
        <taxon>Alphaproteobacteria</taxon>
        <taxon>Hyphomicrobiales</taxon>
        <taxon>Phyllobacteriaceae</taxon>
        <taxon>Mesorhizobium</taxon>
    </lineage>
</organism>
<evidence type="ECO:0000256" key="6">
    <source>
        <dbReference type="ARBA" id="ARBA00023136"/>
    </source>
</evidence>
<feature type="transmembrane region" description="Helical" evidence="7">
    <location>
        <begin position="83"/>
        <end position="102"/>
    </location>
</feature>